<evidence type="ECO:0000313" key="6">
    <source>
        <dbReference type="Proteomes" id="UP001338125"/>
    </source>
</evidence>
<feature type="region of interest" description="Disordered" evidence="3">
    <location>
        <begin position="37"/>
        <end position="57"/>
    </location>
</feature>
<sequence>MTIRFLINFFLIALPIGTSLGILFGLQANRAATGQAPLFAPKPTDGPGSDGKPKPKQGLGHEALCMKSYGFTPDTKGQQYILNPNQWNWNAGDPGGLCMNVTYFNNGTYPTKFVAPEFYVTWQYPQGPENNPVHAFPNVEAKADVLPTPVGDITKMDLELEWSYATGNGTMEAASKADLTTAKLNTNVAIDMFIDADKKLAQLPGNATYEVMIWLAAYGDSTQPLGYNDGVKATKTVNGTAFSLYQKQNQQKQWVLTWYPEDPTLKFYGDVSSLISTIFTLNLNGLPSKSDYLGYVSLGSEAFYSPEVVTFNVPHFSIDIETSASSS</sequence>
<dbReference type="InterPro" id="IPR013320">
    <property type="entry name" value="ConA-like_dom_sf"/>
</dbReference>
<dbReference type="Proteomes" id="UP001338125">
    <property type="component" value="Unassembled WGS sequence"/>
</dbReference>
<evidence type="ECO:0000313" key="5">
    <source>
        <dbReference type="EMBL" id="KAK5994127.1"/>
    </source>
</evidence>
<evidence type="ECO:0000256" key="4">
    <source>
        <dbReference type="SAM" id="Phobius"/>
    </source>
</evidence>
<keyword evidence="2" id="KW-0326">Glycosidase</keyword>
<feature type="transmembrane region" description="Helical" evidence="4">
    <location>
        <begin position="6"/>
        <end position="26"/>
    </location>
</feature>
<protein>
    <submittedName>
        <fullName evidence="5">Xyloglucan-specific endo-beta-1,4-glucanase 1-like protein</fullName>
    </submittedName>
</protein>
<keyword evidence="4" id="KW-0812">Transmembrane</keyword>
<dbReference type="EMBL" id="JAVFKD010000012">
    <property type="protein sequence ID" value="KAK5994127.1"/>
    <property type="molecule type" value="Genomic_DNA"/>
</dbReference>
<organism evidence="5 6">
    <name type="scientific">Cladobotryum mycophilum</name>
    <dbReference type="NCBI Taxonomy" id="491253"/>
    <lineage>
        <taxon>Eukaryota</taxon>
        <taxon>Fungi</taxon>
        <taxon>Dikarya</taxon>
        <taxon>Ascomycota</taxon>
        <taxon>Pezizomycotina</taxon>
        <taxon>Sordariomycetes</taxon>
        <taxon>Hypocreomycetidae</taxon>
        <taxon>Hypocreales</taxon>
        <taxon>Hypocreaceae</taxon>
        <taxon>Cladobotryum</taxon>
    </lineage>
</organism>
<keyword evidence="2" id="KW-0119">Carbohydrate metabolism</keyword>
<dbReference type="PANTHER" id="PTHR34002">
    <property type="entry name" value="BLR1656 PROTEIN"/>
    <property type="match status" value="1"/>
</dbReference>
<evidence type="ECO:0000256" key="2">
    <source>
        <dbReference type="RuleBase" id="RU361163"/>
    </source>
</evidence>
<dbReference type="Pfam" id="PF01670">
    <property type="entry name" value="Glyco_hydro_12"/>
    <property type="match status" value="1"/>
</dbReference>
<dbReference type="InterPro" id="IPR013319">
    <property type="entry name" value="GH11/12"/>
</dbReference>
<keyword evidence="2" id="KW-0624">Polysaccharide degradation</keyword>
<accession>A0ABR0SQE3</accession>
<gene>
    <name evidence="5" type="ORF">PT974_07567</name>
</gene>
<keyword evidence="6" id="KW-1185">Reference proteome</keyword>
<comment type="caution">
    <text evidence="5">The sequence shown here is derived from an EMBL/GenBank/DDBJ whole genome shotgun (WGS) entry which is preliminary data.</text>
</comment>
<dbReference type="PANTHER" id="PTHR34002:SF9">
    <property type="entry name" value="XYLOGLUCAN-SPECIFIC ENDO-BETA-1,4-GLUCANASE A"/>
    <property type="match status" value="1"/>
</dbReference>
<evidence type="ECO:0000256" key="1">
    <source>
        <dbReference type="ARBA" id="ARBA00005519"/>
    </source>
</evidence>
<dbReference type="SUPFAM" id="SSF49899">
    <property type="entry name" value="Concanavalin A-like lectins/glucanases"/>
    <property type="match status" value="1"/>
</dbReference>
<reference evidence="5 6" key="1">
    <citation type="submission" date="2024-01" db="EMBL/GenBank/DDBJ databases">
        <title>Complete genome of Cladobotryum mycophilum ATHUM6906.</title>
        <authorList>
            <person name="Christinaki A.C."/>
            <person name="Myridakis A.I."/>
            <person name="Kouvelis V.N."/>
        </authorList>
    </citation>
    <scope>NUCLEOTIDE SEQUENCE [LARGE SCALE GENOMIC DNA]</scope>
    <source>
        <strain evidence="5 6">ATHUM6906</strain>
    </source>
</reference>
<keyword evidence="4" id="KW-1133">Transmembrane helix</keyword>
<dbReference type="InterPro" id="IPR002594">
    <property type="entry name" value="GH12"/>
</dbReference>
<evidence type="ECO:0000256" key="3">
    <source>
        <dbReference type="SAM" id="MobiDB-lite"/>
    </source>
</evidence>
<keyword evidence="4" id="KW-0472">Membrane</keyword>
<keyword evidence="2" id="KW-0378">Hydrolase</keyword>
<comment type="similarity">
    <text evidence="1 2">Belongs to the glycosyl hydrolase 12 (cellulase H) family.</text>
</comment>
<proteinExistence type="inferred from homology"/>
<dbReference type="Gene3D" id="2.60.120.180">
    <property type="match status" value="1"/>
</dbReference>
<name>A0ABR0SQE3_9HYPO</name>